<comment type="subcellular location">
    <subcellularLocation>
        <location evidence="1">Cell membrane</location>
        <topology evidence="1">Multi-pass membrane protein</topology>
    </subcellularLocation>
</comment>
<evidence type="ECO:0000256" key="6">
    <source>
        <dbReference type="ARBA" id="ARBA00023136"/>
    </source>
</evidence>
<evidence type="ECO:0000313" key="10">
    <source>
        <dbReference type="Proteomes" id="UP001595816"/>
    </source>
</evidence>
<evidence type="ECO:0000313" key="9">
    <source>
        <dbReference type="EMBL" id="MFC4130728.1"/>
    </source>
</evidence>
<feature type="transmembrane region" description="Helical" evidence="7">
    <location>
        <begin position="240"/>
        <end position="261"/>
    </location>
</feature>
<evidence type="ECO:0000256" key="2">
    <source>
        <dbReference type="ARBA" id="ARBA00022448"/>
    </source>
</evidence>
<keyword evidence="5 7" id="KW-1133">Transmembrane helix</keyword>
<dbReference type="PROSITE" id="PS50850">
    <property type="entry name" value="MFS"/>
    <property type="match status" value="1"/>
</dbReference>
<gene>
    <name evidence="9" type="ORF">ACFOZ4_08940</name>
</gene>
<dbReference type="EMBL" id="JBHSAY010000005">
    <property type="protein sequence ID" value="MFC4130728.1"/>
    <property type="molecule type" value="Genomic_DNA"/>
</dbReference>
<evidence type="ECO:0000256" key="7">
    <source>
        <dbReference type="SAM" id="Phobius"/>
    </source>
</evidence>
<feature type="transmembrane region" description="Helical" evidence="7">
    <location>
        <begin position="88"/>
        <end position="109"/>
    </location>
</feature>
<dbReference type="Proteomes" id="UP001595816">
    <property type="component" value="Unassembled WGS sequence"/>
</dbReference>
<dbReference type="Pfam" id="PF07690">
    <property type="entry name" value="MFS_1"/>
    <property type="match status" value="1"/>
</dbReference>
<feature type="transmembrane region" description="Helical" evidence="7">
    <location>
        <begin position="141"/>
        <end position="159"/>
    </location>
</feature>
<keyword evidence="10" id="KW-1185">Reference proteome</keyword>
<dbReference type="InterPro" id="IPR050171">
    <property type="entry name" value="MFS_Transporters"/>
</dbReference>
<feature type="transmembrane region" description="Helical" evidence="7">
    <location>
        <begin position="369"/>
        <end position="389"/>
    </location>
</feature>
<name>A0ABV8LKD2_9ACTN</name>
<keyword evidence="3" id="KW-1003">Cell membrane</keyword>
<evidence type="ECO:0000256" key="1">
    <source>
        <dbReference type="ARBA" id="ARBA00004651"/>
    </source>
</evidence>
<evidence type="ECO:0000259" key="8">
    <source>
        <dbReference type="PROSITE" id="PS50850"/>
    </source>
</evidence>
<dbReference type="InterPro" id="IPR020846">
    <property type="entry name" value="MFS_dom"/>
</dbReference>
<dbReference type="PANTHER" id="PTHR23517:SF2">
    <property type="entry name" value="MULTIDRUG RESISTANCE PROTEIN MDTH"/>
    <property type="match status" value="1"/>
</dbReference>
<evidence type="ECO:0000256" key="4">
    <source>
        <dbReference type="ARBA" id="ARBA00022692"/>
    </source>
</evidence>
<feature type="transmembrane region" description="Helical" evidence="7">
    <location>
        <begin position="46"/>
        <end position="68"/>
    </location>
</feature>
<feature type="domain" description="Major facilitator superfamily (MFS) profile" evidence="8">
    <location>
        <begin position="9"/>
        <end position="399"/>
    </location>
</feature>
<dbReference type="InterPro" id="IPR036259">
    <property type="entry name" value="MFS_trans_sf"/>
</dbReference>
<evidence type="ECO:0000256" key="3">
    <source>
        <dbReference type="ARBA" id="ARBA00022475"/>
    </source>
</evidence>
<dbReference type="Gene3D" id="1.20.1250.20">
    <property type="entry name" value="MFS general substrate transporter like domains"/>
    <property type="match status" value="1"/>
</dbReference>
<sequence>MQIVPPPGVTRALTIRSIVYATGSGVFQAGSAVFFTRFLGLSATQVGIGLSVAGALTVLGSVPLGALVDRYGARRTWIVAGVAEALLFLAYPLAGSFAAFLGVACLLAVTDLLTGTAKHVYTLQALPPEERVRALAYQRSALNVGFTAGAALSGLALAVGTRSAYLTLVLVNGAVLMVTALLIARLPRVTAIGSAPRTSAFAVLKDRPFLALSGVNGVLQAHQTLFGVVLPLWTLSRTDAPAVVVPALFMVNTVLAVAFQVRASRGSETPAGAAKALRRSGFSVAAAALLLGTAALTAGPLTIAVLALGTVMLTVGELTQSAGAWGITASVPPENRRGEYTGLFRLGGQAQQSLAPAGLTVLAVNTGGWGWLVVAALMLVAGHYAPAAVRWVLRTPRLGGVTEDDPVPTLATVR</sequence>
<dbReference type="SUPFAM" id="SSF103473">
    <property type="entry name" value="MFS general substrate transporter"/>
    <property type="match status" value="1"/>
</dbReference>
<accession>A0ABV8LKD2</accession>
<keyword evidence="4 7" id="KW-0812">Transmembrane</keyword>
<reference evidence="10" key="1">
    <citation type="journal article" date="2019" name="Int. J. Syst. Evol. Microbiol.">
        <title>The Global Catalogue of Microorganisms (GCM) 10K type strain sequencing project: providing services to taxonomists for standard genome sequencing and annotation.</title>
        <authorList>
            <consortium name="The Broad Institute Genomics Platform"/>
            <consortium name="The Broad Institute Genome Sequencing Center for Infectious Disease"/>
            <person name="Wu L."/>
            <person name="Ma J."/>
        </authorList>
    </citation>
    <scope>NUCLEOTIDE SEQUENCE [LARGE SCALE GENOMIC DNA]</scope>
    <source>
        <strain evidence="10">CGMCC 4.7289</strain>
    </source>
</reference>
<protein>
    <submittedName>
        <fullName evidence="9">MFS transporter</fullName>
    </submittedName>
</protein>
<comment type="caution">
    <text evidence="9">The sequence shown here is derived from an EMBL/GenBank/DDBJ whole genome shotgun (WGS) entry which is preliminary data.</text>
</comment>
<feature type="transmembrane region" description="Helical" evidence="7">
    <location>
        <begin position="282"/>
        <end position="308"/>
    </location>
</feature>
<feature type="transmembrane region" description="Helical" evidence="7">
    <location>
        <begin position="165"/>
        <end position="187"/>
    </location>
</feature>
<organism evidence="9 10">
    <name type="scientific">Hamadaea flava</name>
    <dbReference type="NCBI Taxonomy" id="1742688"/>
    <lineage>
        <taxon>Bacteria</taxon>
        <taxon>Bacillati</taxon>
        <taxon>Actinomycetota</taxon>
        <taxon>Actinomycetes</taxon>
        <taxon>Micromonosporales</taxon>
        <taxon>Micromonosporaceae</taxon>
        <taxon>Hamadaea</taxon>
    </lineage>
</organism>
<dbReference type="RefSeq" id="WP_253757329.1">
    <property type="nucleotide sequence ID" value="NZ_JAMZDZ010000001.1"/>
</dbReference>
<evidence type="ECO:0000256" key="5">
    <source>
        <dbReference type="ARBA" id="ARBA00022989"/>
    </source>
</evidence>
<dbReference type="PANTHER" id="PTHR23517">
    <property type="entry name" value="RESISTANCE PROTEIN MDTM, PUTATIVE-RELATED-RELATED"/>
    <property type="match status" value="1"/>
</dbReference>
<keyword evidence="2" id="KW-0813">Transport</keyword>
<keyword evidence="6 7" id="KW-0472">Membrane</keyword>
<proteinExistence type="predicted"/>
<feature type="transmembrane region" description="Helical" evidence="7">
    <location>
        <begin position="18"/>
        <end position="39"/>
    </location>
</feature>
<dbReference type="InterPro" id="IPR011701">
    <property type="entry name" value="MFS"/>
</dbReference>